<dbReference type="NCBIfam" id="NF003589">
    <property type="entry name" value="PRK05254.1-2"/>
    <property type="match status" value="1"/>
</dbReference>
<evidence type="ECO:0000313" key="13">
    <source>
        <dbReference type="Proteomes" id="UP000255328"/>
    </source>
</evidence>
<dbReference type="NCBIfam" id="NF003588">
    <property type="entry name" value="PRK05254.1-1"/>
    <property type="match status" value="1"/>
</dbReference>
<dbReference type="CDD" id="cd10027">
    <property type="entry name" value="UDG-F1-like"/>
    <property type="match status" value="1"/>
</dbReference>
<evidence type="ECO:0000256" key="2">
    <source>
        <dbReference type="ARBA" id="ARBA00002631"/>
    </source>
</evidence>
<evidence type="ECO:0000313" key="12">
    <source>
        <dbReference type="EMBL" id="STO30866.1"/>
    </source>
</evidence>
<protein>
    <recommendedName>
        <fullName evidence="4 8">Uracil-DNA glycosylase</fullName>
        <shortName evidence="8">UDG</shortName>
        <ecNumber evidence="4 8">3.2.2.27</ecNumber>
    </recommendedName>
</protein>
<dbReference type="NCBIfam" id="NF003592">
    <property type="entry name" value="PRK05254.1-5"/>
    <property type="match status" value="1"/>
</dbReference>
<dbReference type="GO" id="GO:0097510">
    <property type="term" value="P:base-excision repair, AP site formation via deaminated base removal"/>
    <property type="evidence" value="ECO:0007669"/>
    <property type="project" value="TreeGrafter"/>
</dbReference>
<keyword evidence="8" id="KW-0963">Cytoplasm</keyword>
<evidence type="ECO:0000256" key="6">
    <source>
        <dbReference type="ARBA" id="ARBA00022801"/>
    </source>
</evidence>
<evidence type="ECO:0000256" key="4">
    <source>
        <dbReference type="ARBA" id="ARBA00012030"/>
    </source>
</evidence>
<dbReference type="SMART" id="SM00986">
    <property type="entry name" value="UDG"/>
    <property type="match status" value="1"/>
</dbReference>
<dbReference type="GO" id="GO:0004844">
    <property type="term" value="F:uracil DNA N-glycosylase activity"/>
    <property type="evidence" value="ECO:0007669"/>
    <property type="project" value="UniProtKB-UniRule"/>
</dbReference>
<evidence type="ECO:0000256" key="5">
    <source>
        <dbReference type="ARBA" id="ARBA00022763"/>
    </source>
</evidence>
<evidence type="ECO:0000256" key="8">
    <source>
        <dbReference type="HAMAP-Rule" id="MF_00148"/>
    </source>
</evidence>
<dbReference type="FunFam" id="3.40.470.10:FF:000001">
    <property type="entry name" value="Uracil-DNA glycosylase"/>
    <property type="match status" value="1"/>
</dbReference>
<evidence type="ECO:0000256" key="9">
    <source>
        <dbReference type="PROSITE-ProRule" id="PRU10072"/>
    </source>
</evidence>
<dbReference type="PANTHER" id="PTHR11264:SF0">
    <property type="entry name" value="URACIL-DNA GLYCOSYLASE"/>
    <property type="match status" value="1"/>
</dbReference>
<dbReference type="HAMAP" id="MF_00148">
    <property type="entry name" value="UDG"/>
    <property type="match status" value="1"/>
</dbReference>
<dbReference type="GO" id="GO:0005737">
    <property type="term" value="C:cytoplasm"/>
    <property type="evidence" value="ECO:0007669"/>
    <property type="project" value="UniProtKB-SubCell"/>
</dbReference>
<dbReference type="InterPro" id="IPR018085">
    <property type="entry name" value="Ura-DNA_Glyclase_AS"/>
</dbReference>
<dbReference type="SUPFAM" id="SSF52141">
    <property type="entry name" value="Uracil-DNA glycosylase-like"/>
    <property type="match status" value="1"/>
</dbReference>
<dbReference type="InterPro" id="IPR036895">
    <property type="entry name" value="Uracil-DNA_glycosylase-like_sf"/>
</dbReference>
<dbReference type="InterPro" id="IPR002043">
    <property type="entry name" value="UDG_fam1"/>
</dbReference>
<dbReference type="InterPro" id="IPR005122">
    <property type="entry name" value="Uracil-DNA_glycosylase-like"/>
</dbReference>
<dbReference type="NCBIfam" id="TIGR00628">
    <property type="entry name" value="ung"/>
    <property type="match status" value="1"/>
</dbReference>
<comment type="catalytic activity">
    <reaction evidence="1 8 10">
        <text>Hydrolyzes single-stranded DNA or mismatched double-stranded DNA and polynucleotides, releasing free uracil.</text>
        <dbReference type="EC" id="3.2.2.27"/>
    </reaction>
</comment>
<keyword evidence="7 8" id="KW-0234">DNA repair</keyword>
<dbReference type="PANTHER" id="PTHR11264">
    <property type="entry name" value="URACIL-DNA GLYCOSYLASE"/>
    <property type="match status" value="1"/>
</dbReference>
<dbReference type="Pfam" id="PF03167">
    <property type="entry name" value="UDG"/>
    <property type="match status" value="1"/>
</dbReference>
<comment type="function">
    <text evidence="2 8 10">Excises uracil residues from the DNA which can arise as a result of misincorporation of dUMP residues by DNA polymerase or due to deamination of cytosine.</text>
</comment>
<accession>A0A377GV92</accession>
<dbReference type="AlphaFoldDB" id="A0A377GV92"/>
<keyword evidence="13" id="KW-1185">Reference proteome</keyword>
<feature type="active site" description="Proton acceptor" evidence="8 9">
    <location>
        <position position="64"/>
    </location>
</feature>
<name>A0A377GV92_9FUSO</name>
<dbReference type="SMART" id="SM00987">
    <property type="entry name" value="UreE_C"/>
    <property type="match status" value="1"/>
</dbReference>
<evidence type="ECO:0000256" key="3">
    <source>
        <dbReference type="ARBA" id="ARBA00008184"/>
    </source>
</evidence>
<evidence type="ECO:0000256" key="1">
    <source>
        <dbReference type="ARBA" id="ARBA00001400"/>
    </source>
</evidence>
<feature type="domain" description="Uracil-DNA glycosylase-like" evidence="11">
    <location>
        <begin position="49"/>
        <end position="209"/>
    </location>
</feature>
<dbReference type="EMBL" id="UGGU01000003">
    <property type="protein sequence ID" value="STO30866.1"/>
    <property type="molecule type" value="Genomic_DNA"/>
</dbReference>
<reference evidence="12 13" key="1">
    <citation type="submission" date="2018-06" db="EMBL/GenBank/DDBJ databases">
        <authorList>
            <consortium name="Pathogen Informatics"/>
            <person name="Doyle S."/>
        </authorList>
    </citation>
    <scope>NUCLEOTIDE SEQUENCE [LARGE SCALE GENOMIC DNA]</scope>
    <source>
        <strain evidence="12 13">NCTC10723</strain>
    </source>
</reference>
<dbReference type="NCBIfam" id="NF003591">
    <property type="entry name" value="PRK05254.1-4"/>
    <property type="match status" value="1"/>
</dbReference>
<keyword evidence="6 8" id="KW-0378">Hydrolase</keyword>
<dbReference type="OrthoDB" id="9804372at2"/>
<evidence type="ECO:0000259" key="11">
    <source>
        <dbReference type="SMART" id="SM00986"/>
    </source>
</evidence>
<keyword evidence="5 8" id="KW-0227">DNA damage</keyword>
<organism evidence="12 13">
    <name type="scientific">Fusobacterium necrogenes</name>
    <dbReference type="NCBI Taxonomy" id="858"/>
    <lineage>
        <taxon>Bacteria</taxon>
        <taxon>Fusobacteriati</taxon>
        <taxon>Fusobacteriota</taxon>
        <taxon>Fusobacteriia</taxon>
        <taxon>Fusobacteriales</taxon>
        <taxon>Fusobacteriaceae</taxon>
        <taxon>Fusobacterium</taxon>
    </lineage>
</organism>
<dbReference type="Gene3D" id="3.40.470.10">
    <property type="entry name" value="Uracil-DNA glycosylase-like domain"/>
    <property type="match status" value="1"/>
</dbReference>
<comment type="similarity">
    <text evidence="3 8 10">Belongs to the uracil-DNA glycosylase (UDG) superfamily. UNG family.</text>
</comment>
<evidence type="ECO:0000256" key="10">
    <source>
        <dbReference type="RuleBase" id="RU003780"/>
    </source>
</evidence>
<gene>
    <name evidence="8 12" type="primary">ung</name>
    <name evidence="12" type="ORF">NCTC10723_00296</name>
</gene>
<keyword evidence="12" id="KW-0326">Glycosidase</keyword>
<proteinExistence type="inferred from homology"/>
<evidence type="ECO:0000256" key="7">
    <source>
        <dbReference type="ARBA" id="ARBA00023204"/>
    </source>
</evidence>
<comment type="subcellular location">
    <subcellularLocation>
        <location evidence="8">Cytoplasm</location>
    </subcellularLocation>
</comment>
<dbReference type="RefSeq" id="WP_115268664.1">
    <property type="nucleotide sequence ID" value="NZ_CASFEE010000017.1"/>
</dbReference>
<sequence length="224" mass="25676">MVNLGNDWDEILEGEFAKEYYQKLRKFLINEYRTKVIYPKMENIFSALKFTSYKDTRVLILGQDPYHGPGQAHGLAFSVNPGIKTPPSLLNMYKELKDELEVYIPNNGYLVPWAKQGVLLLNTALTVRAGEANSHSGIGWEIFTDNIIKHLNDRIEPVIFVLWGNNARKKKDYITGRQHFILEAPHPSPLSASKGFFGCGHFKKINELLKKIGENEINWQIENI</sequence>
<dbReference type="EC" id="3.2.2.27" evidence="4 8"/>
<dbReference type="Proteomes" id="UP000255328">
    <property type="component" value="Unassembled WGS sequence"/>
</dbReference>
<dbReference type="PROSITE" id="PS00130">
    <property type="entry name" value="U_DNA_GLYCOSYLASE"/>
    <property type="match status" value="1"/>
</dbReference>